<evidence type="ECO:0000259" key="1">
    <source>
        <dbReference type="Pfam" id="PF00085"/>
    </source>
</evidence>
<dbReference type="Proteomes" id="UP000836788">
    <property type="component" value="Chromosome 2"/>
</dbReference>
<gene>
    <name evidence="2" type="ORF">PTTT1_LOCUS24817</name>
</gene>
<dbReference type="PANTHER" id="PTHR21148">
    <property type="entry name" value="THIOREDOXIN DOMAIN-CONTAINING PROTEIN 9"/>
    <property type="match status" value="1"/>
</dbReference>
<dbReference type="AlphaFoldDB" id="A0A8J9T6J5"/>
<accession>A0A8J9T6J5</accession>
<dbReference type="EMBL" id="OU594943">
    <property type="protein sequence ID" value="CAG9284082.1"/>
    <property type="molecule type" value="Genomic_DNA"/>
</dbReference>
<dbReference type="Gene3D" id="3.40.30.10">
    <property type="entry name" value="Glutaredoxin"/>
    <property type="match status" value="1"/>
</dbReference>
<evidence type="ECO:0000313" key="2">
    <source>
        <dbReference type="EMBL" id="CAG9284082.1"/>
    </source>
</evidence>
<protein>
    <recommendedName>
        <fullName evidence="1">Thioredoxin domain-containing protein</fullName>
    </recommendedName>
</protein>
<dbReference type="InterPro" id="IPR036249">
    <property type="entry name" value="Thioredoxin-like_sf"/>
</dbReference>
<reference evidence="2" key="1">
    <citation type="submission" date="2022-02" db="EMBL/GenBank/DDBJ databases">
        <authorList>
            <person name="Giguere J D."/>
        </authorList>
    </citation>
    <scope>NUCLEOTIDE SEQUENCE</scope>
    <source>
        <strain evidence="2">CCAP 1055/1</strain>
    </source>
</reference>
<name>A0A8J9T6J5_PHATR</name>
<feature type="non-terminal residue" evidence="2">
    <location>
        <position position="1"/>
    </location>
</feature>
<dbReference type="Pfam" id="PF00085">
    <property type="entry name" value="Thioredoxin"/>
    <property type="match status" value="1"/>
</dbReference>
<dbReference type="InterPro" id="IPR013766">
    <property type="entry name" value="Thioredoxin_domain"/>
</dbReference>
<dbReference type="SUPFAM" id="SSF52833">
    <property type="entry name" value="Thioredoxin-like"/>
    <property type="match status" value="1"/>
</dbReference>
<sequence length="136" mass="15749">DYDDLMDNDPVLEMIRQKRLEEIRTAQIKHAENVAKGHGQYRTISQDEFLPECTGSSEFVAVHFFHDEFERCKIMDHHLKIVATQHTTCKFLRIDAQKTPFFVSKLQVRTLPTLIVFRDGKALDRLTGFDGLSPVD</sequence>
<feature type="domain" description="Thioredoxin" evidence="1">
    <location>
        <begin position="43"/>
        <end position="128"/>
    </location>
</feature>
<proteinExistence type="predicted"/>
<organism evidence="2">
    <name type="scientific">Phaeodactylum tricornutum</name>
    <name type="common">Diatom</name>
    <dbReference type="NCBI Taxonomy" id="2850"/>
    <lineage>
        <taxon>Eukaryota</taxon>
        <taxon>Sar</taxon>
        <taxon>Stramenopiles</taxon>
        <taxon>Ochrophyta</taxon>
        <taxon>Bacillariophyta</taxon>
        <taxon>Bacillariophyceae</taxon>
        <taxon>Bacillariophycidae</taxon>
        <taxon>Naviculales</taxon>
        <taxon>Phaeodactylaceae</taxon>
        <taxon>Phaeodactylum</taxon>
    </lineage>
</organism>
<feature type="non-terminal residue" evidence="2">
    <location>
        <position position="136"/>
    </location>
</feature>